<keyword evidence="2" id="KW-0472">Membrane</keyword>
<feature type="compositionally biased region" description="Low complexity" evidence="1">
    <location>
        <begin position="652"/>
        <end position="666"/>
    </location>
</feature>
<feature type="transmembrane region" description="Helical" evidence="2">
    <location>
        <begin position="137"/>
        <end position="159"/>
    </location>
</feature>
<proteinExistence type="predicted"/>
<organism evidence="3 4">
    <name type="scientific">Candidatus Acididesulfobacter diazotrophicus</name>
    <dbReference type="NCBI Taxonomy" id="2597226"/>
    <lineage>
        <taxon>Bacteria</taxon>
        <taxon>Deltaproteobacteria</taxon>
        <taxon>Candidatus Acidulodesulfobacterales</taxon>
        <taxon>Candidatus Acididesulfobacter</taxon>
    </lineage>
</organism>
<protein>
    <recommendedName>
        <fullName evidence="5">Bacterial membrane protein YfhO</fullName>
    </recommendedName>
</protein>
<dbReference type="AlphaFoldDB" id="A0A519BQ26"/>
<dbReference type="Proteomes" id="UP000319296">
    <property type="component" value="Unassembled WGS sequence"/>
</dbReference>
<feature type="transmembrane region" description="Helical" evidence="2">
    <location>
        <begin position="617"/>
        <end position="638"/>
    </location>
</feature>
<keyword evidence="2" id="KW-1133">Transmembrane helix</keyword>
<evidence type="ECO:0008006" key="5">
    <source>
        <dbReference type="Google" id="ProtNLM"/>
    </source>
</evidence>
<dbReference type="EMBL" id="SGBB01000001">
    <property type="protein sequence ID" value="RZD19363.1"/>
    <property type="molecule type" value="Genomic_DNA"/>
</dbReference>
<accession>A0A519BQ26</accession>
<evidence type="ECO:0000256" key="2">
    <source>
        <dbReference type="SAM" id="Phobius"/>
    </source>
</evidence>
<evidence type="ECO:0000313" key="3">
    <source>
        <dbReference type="EMBL" id="RZD19363.1"/>
    </source>
</evidence>
<feature type="transmembrane region" description="Helical" evidence="2">
    <location>
        <begin position="95"/>
        <end position="112"/>
    </location>
</feature>
<gene>
    <name evidence="3" type="ORF">EVG15_00300</name>
</gene>
<feature type="transmembrane region" description="Helical" evidence="2">
    <location>
        <begin position="171"/>
        <end position="191"/>
    </location>
</feature>
<name>A0A519BQ26_9DELT</name>
<comment type="caution">
    <text evidence="3">The sequence shown here is derived from an EMBL/GenBank/DDBJ whole genome shotgun (WGS) entry which is preliminary data.</text>
</comment>
<sequence>MIFLINSWWVFPFLNQMFNRYSFSKNIIISFSQLYKGFAGSINLLTILRNAQVKNSLWYFHLEYEKTYQDTLFILLGFFITFIILVPVIKYPKKFFSFVLLYLIGIYFYLAYNHPFGNLKLWFLEHLPYHYVYIDNYNFIMIVIISASILFGSGSVMIYKFIEKNIGKKTSIATLFFIMFISCVVYVYPAWSNKIFNGYTNFNNRKVTMLAKVPHYYSRAKNLFNRTDINYNIFILPNVYSNVNLNWHFGYDDGGLYFYLLYKHSEFSVNMNYSNNLFYDLQDYNYQNLRSFLAMTSTKYVILQNDVLQSKSNKIGFFNYSKYLKYISKPELRSILNTSNGLKLVRKFGKLDIYKLSDKYFIPRIWMPKKLIFVNNELKLHDLDNYMVPITMQNSFKVRTAVFAKLFSQNRHSERIKNYELNNIADKYSKQYSLTNKILDIPASDKTLKISETVKKITAPTIEFKEINPSKYAVIVHNAKTSFPLIFNLMYLKGWDVYPQIYPKRAGVDYSRDNFNKTYNLLKQTNADKNIAFLGNKFISKDINGTIQNDNIPDGHILQTLFEKPLPAKYHFVANGYSNSWWINLDYIKKLGPRYYKVNKNGTVDFELIIDYWPQRLLYIGLIISGSSLFIIIAYLIYDATRKRKNKKDTNNNDAADTNNINNIKK</sequence>
<feature type="transmembrane region" description="Helical" evidence="2">
    <location>
        <begin position="68"/>
        <end position="88"/>
    </location>
</feature>
<feature type="transmembrane region" description="Helical" evidence="2">
    <location>
        <begin position="27"/>
        <end position="48"/>
    </location>
</feature>
<reference evidence="3 4" key="1">
    <citation type="journal article" date="2019" name="ISME J.">
        <title>Insights into ecological role of a new deltaproteobacterial order Candidatus Acidulodesulfobacterales by metagenomics and metatranscriptomics.</title>
        <authorList>
            <person name="Tan S."/>
            <person name="Liu J."/>
            <person name="Fang Y."/>
            <person name="Hedlund B.P."/>
            <person name="Lian Z.H."/>
            <person name="Huang L.Y."/>
            <person name="Li J.T."/>
            <person name="Huang L.N."/>
            <person name="Li W.J."/>
            <person name="Jiang H.C."/>
            <person name="Dong H.L."/>
            <person name="Shu W.S."/>
        </authorList>
    </citation>
    <scope>NUCLEOTIDE SEQUENCE [LARGE SCALE GENOMIC DNA]</scope>
    <source>
        <strain evidence="3">AP1</strain>
    </source>
</reference>
<feature type="region of interest" description="Disordered" evidence="1">
    <location>
        <begin position="646"/>
        <end position="666"/>
    </location>
</feature>
<keyword evidence="2" id="KW-0812">Transmembrane</keyword>
<evidence type="ECO:0000256" key="1">
    <source>
        <dbReference type="SAM" id="MobiDB-lite"/>
    </source>
</evidence>
<evidence type="ECO:0000313" key="4">
    <source>
        <dbReference type="Proteomes" id="UP000319296"/>
    </source>
</evidence>